<dbReference type="Pfam" id="PF05018">
    <property type="entry name" value="CFA20_dom"/>
    <property type="match status" value="1"/>
</dbReference>
<evidence type="ECO:0000313" key="2">
    <source>
        <dbReference type="EMBL" id="CDR46973.1"/>
    </source>
</evidence>
<dbReference type="OrthoDB" id="7486196at2759"/>
<feature type="domain" description="CFA20" evidence="1">
    <location>
        <begin position="84"/>
        <end position="233"/>
    </location>
</feature>
<name>A0A061BGE7_RHOTO</name>
<dbReference type="InterPro" id="IPR007714">
    <property type="entry name" value="CFA20_dom"/>
</dbReference>
<protein>
    <submittedName>
        <fullName evidence="2">RHTO0S13e04280g1_1</fullName>
    </submittedName>
</protein>
<dbReference type="PANTHER" id="PTHR12458">
    <property type="entry name" value="ORF PROTEIN"/>
    <property type="match status" value="1"/>
</dbReference>
<sequence length="257" mass="28580">MLLDRTTTQPSLISLFSSTSSNPTLLAHLEAAKDSNESFISLLDDGTDERETLLAWNGSSQADLQARSASLVAQRDSAGTALQHLRGQVLHLQAPDCRTTYIRFGSLDKGKCKEDGLGVHLPVVHFQLKELGQEMYLDIAVVDDKDEMTVVRCSTWQPEVELLPATDSYPRLLYLPLHLPSSNTTTPILTRWSTLSLPLHTLLSSTGLRFKAVVGVEVHATCRLRRYWFTEEGMSAEVDEAMVKRGMMREMALYAAD</sequence>
<organism evidence="2">
    <name type="scientific">Rhodotorula toruloides</name>
    <name type="common">Yeast</name>
    <name type="synonym">Rhodosporidium toruloides</name>
    <dbReference type="NCBI Taxonomy" id="5286"/>
    <lineage>
        <taxon>Eukaryota</taxon>
        <taxon>Fungi</taxon>
        <taxon>Dikarya</taxon>
        <taxon>Basidiomycota</taxon>
        <taxon>Pucciniomycotina</taxon>
        <taxon>Microbotryomycetes</taxon>
        <taxon>Sporidiobolales</taxon>
        <taxon>Sporidiobolaceae</taxon>
        <taxon>Rhodotorula</taxon>
    </lineage>
</organism>
<dbReference type="EMBL" id="LK052948">
    <property type="protein sequence ID" value="CDR46973.1"/>
    <property type="molecule type" value="Genomic_DNA"/>
</dbReference>
<reference evidence="2" key="1">
    <citation type="journal article" date="2014" name="Genome Announc.">
        <title>Draft genome sequence of Rhodosporidium toruloides CECT1137, an oleaginous yeast of biotechnological interest.</title>
        <authorList>
            <person name="Morin N."/>
            <person name="Calcas X."/>
            <person name="Devillers H."/>
            <person name="Durrens P."/>
            <person name="Sherman D.J."/>
            <person name="Nicaud J.-M."/>
            <person name="Neuveglise C."/>
        </authorList>
    </citation>
    <scope>NUCLEOTIDE SEQUENCE</scope>
    <source>
        <strain evidence="2">CECT1137</strain>
    </source>
</reference>
<gene>
    <name evidence="2" type="ORF">RHTO0S_13e04280g</name>
</gene>
<proteinExistence type="predicted"/>
<evidence type="ECO:0000259" key="1">
    <source>
        <dbReference type="Pfam" id="PF05018"/>
    </source>
</evidence>
<accession>A0A061BGE7</accession>
<dbReference type="AlphaFoldDB" id="A0A061BGE7"/>
<dbReference type="InterPro" id="IPR040441">
    <property type="entry name" value="CFA20/CFAP20DC"/>
</dbReference>